<gene>
    <name evidence="1" type="ORF">LIER_23937</name>
</gene>
<protein>
    <submittedName>
        <fullName evidence="1">Uncharacterized protein</fullName>
    </submittedName>
</protein>
<organism evidence="1 2">
    <name type="scientific">Lithospermum erythrorhizon</name>
    <name type="common">Purple gromwell</name>
    <name type="synonym">Lithospermum officinale var. erythrorhizon</name>
    <dbReference type="NCBI Taxonomy" id="34254"/>
    <lineage>
        <taxon>Eukaryota</taxon>
        <taxon>Viridiplantae</taxon>
        <taxon>Streptophyta</taxon>
        <taxon>Embryophyta</taxon>
        <taxon>Tracheophyta</taxon>
        <taxon>Spermatophyta</taxon>
        <taxon>Magnoliopsida</taxon>
        <taxon>eudicotyledons</taxon>
        <taxon>Gunneridae</taxon>
        <taxon>Pentapetalae</taxon>
        <taxon>asterids</taxon>
        <taxon>lamiids</taxon>
        <taxon>Boraginales</taxon>
        <taxon>Boraginaceae</taxon>
        <taxon>Boraginoideae</taxon>
        <taxon>Lithospermeae</taxon>
        <taxon>Lithospermum</taxon>
    </lineage>
</organism>
<sequence length="250" mass="27587">MYWLLVKDAFSNDVLHYFSMNFTTLETKESEVDKALTPSKLNYKAIVSGKSLMSQVLGSKVPASTPLETKVTILLDKRKSDPVDKATTSDVVLDLTIEKGEAPHSSSPTLGVFCEPPLDPSPVQGIWYAGRPTMSRVTRSALHSPNPSVGFMPIGSEEGYKSDHPYFMDTPYVLTSGVKVTGDSVSRPIHCLAADLLKNCMLRTKAIEAPYAMSFQVTEELENEKSSFGESLRMIREERDSALAEKEKIT</sequence>
<accession>A0AAV3QZI2</accession>
<evidence type="ECO:0000313" key="1">
    <source>
        <dbReference type="EMBL" id="GAA0169450.1"/>
    </source>
</evidence>
<dbReference type="AlphaFoldDB" id="A0AAV3QZI2"/>
<comment type="caution">
    <text evidence="1">The sequence shown here is derived from an EMBL/GenBank/DDBJ whole genome shotgun (WGS) entry which is preliminary data.</text>
</comment>
<evidence type="ECO:0000313" key="2">
    <source>
        <dbReference type="Proteomes" id="UP001454036"/>
    </source>
</evidence>
<dbReference type="EMBL" id="BAABME010006854">
    <property type="protein sequence ID" value="GAA0169450.1"/>
    <property type="molecule type" value="Genomic_DNA"/>
</dbReference>
<proteinExistence type="predicted"/>
<name>A0AAV3QZI2_LITER</name>
<reference evidence="1 2" key="1">
    <citation type="submission" date="2024-01" db="EMBL/GenBank/DDBJ databases">
        <title>The complete chloroplast genome sequence of Lithospermum erythrorhizon: insights into the phylogenetic relationship among Boraginaceae species and the maternal lineages of purple gromwells.</title>
        <authorList>
            <person name="Okada T."/>
            <person name="Watanabe K."/>
        </authorList>
    </citation>
    <scope>NUCLEOTIDE SEQUENCE [LARGE SCALE GENOMIC DNA]</scope>
</reference>
<dbReference type="Proteomes" id="UP001454036">
    <property type="component" value="Unassembled WGS sequence"/>
</dbReference>
<keyword evidence="2" id="KW-1185">Reference proteome</keyword>